<dbReference type="Proteomes" id="UP000286990">
    <property type="component" value="Unassembled WGS sequence"/>
</dbReference>
<feature type="transmembrane region" description="Helical" evidence="1">
    <location>
        <begin position="121"/>
        <end position="140"/>
    </location>
</feature>
<keyword evidence="1" id="KW-0812">Transmembrane</keyword>
<evidence type="ECO:0000256" key="1">
    <source>
        <dbReference type="SAM" id="Phobius"/>
    </source>
</evidence>
<comment type="caution">
    <text evidence="2">The sequence shown here is derived from an EMBL/GenBank/DDBJ whole genome shotgun (WGS) entry which is preliminary data.</text>
</comment>
<sequence length="141" mass="16570">MKLSESYPNYTKGLMDLIHDKPIMDKSDDKMKIIHQLPLRTSKKAFDYYELNKLNNGSVYFEIVTMNGFKTIVRTRTEIIERDLSREEWFDLISRKALEHLSKEEYRAFLNGYVKQGKGGCSILLSLFLIFSCLLLSQTFR</sequence>
<dbReference type="AlphaFoldDB" id="A0A426RLJ9"/>
<name>A0A426RLJ9_9FLAO</name>
<accession>A0A426RLJ9</accession>
<dbReference type="OrthoDB" id="1451899at2"/>
<dbReference type="RefSeq" id="WP_125221632.1">
    <property type="nucleotide sequence ID" value="NZ_QUSX01000001.1"/>
</dbReference>
<proteinExistence type="predicted"/>
<evidence type="ECO:0000313" key="3">
    <source>
        <dbReference type="Proteomes" id="UP000286990"/>
    </source>
</evidence>
<protein>
    <submittedName>
        <fullName evidence="2">Uncharacterized protein</fullName>
    </submittedName>
</protein>
<gene>
    <name evidence="2" type="ORF">DZC72_04285</name>
</gene>
<dbReference type="EMBL" id="QUSX01000001">
    <property type="protein sequence ID" value="RRQ49814.1"/>
    <property type="molecule type" value="Genomic_DNA"/>
</dbReference>
<reference evidence="3" key="1">
    <citation type="submission" date="2018-08" db="EMBL/GenBank/DDBJ databases">
        <authorList>
            <person name="Khan S.A."/>
            <person name="J S.E."/>
        </authorList>
    </citation>
    <scope>NUCLEOTIDE SEQUENCE [LARGE SCALE GENOMIC DNA]</scope>
    <source>
        <strain evidence="3">PoM-212</strain>
    </source>
</reference>
<reference evidence="3" key="2">
    <citation type="submission" date="2018-12" db="EMBL/GenBank/DDBJ databases">
        <title>Maribacter lutimaris sp. nov., isolated from marine sediment.</title>
        <authorList>
            <person name="Kim K.K."/>
        </authorList>
    </citation>
    <scope>NUCLEOTIDE SEQUENCE [LARGE SCALE GENOMIC DNA]</scope>
    <source>
        <strain evidence="3">PoM-212</strain>
    </source>
</reference>
<keyword evidence="1" id="KW-1133">Transmembrane helix</keyword>
<keyword evidence="3" id="KW-1185">Reference proteome</keyword>
<keyword evidence="1" id="KW-0472">Membrane</keyword>
<evidence type="ECO:0000313" key="2">
    <source>
        <dbReference type="EMBL" id="RRQ49814.1"/>
    </source>
</evidence>
<organism evidence="2 3">
    <name type="scientific">Maribacter algicola</name>
    <dbReference type="NCBI Taxonomy" id="2498892"/>
    <lineage>
        <taxon>Bacteria</taxon>
        <taxon>Pseudomonadati</taxon>
        <taxon>Bacteroidota</taxon>
        <taxon>Flavobacteriia</taxon>
        <taxon>Flavobacteriales</taxon>
        <taxon>Flavobacteriaceae</taxon>
        <taxon>Maribacter</taxon>
    </lineage>
</organism>